<dbReference type="EMBL" id="MORL01000002">
    <property type="protein sequence ID" value="OIN60131.1"/>
    <property type="molecule type" value="Genomic_DNA"/>
</dbReference>
<organism evidence="1 2">
    <name type="scientific">Arsenicibacter rosenii</name>
    <dbReference type="NCBI Taxonomy" id="1750698"/>
    <lineage>
        <taxon>Bacteria</taxon>
        <taxon>Pseudomonadati</taxon>
        <taxon>Bacteroidota</taxon>
        <taxon>Cytophagia</taxon>
        <taxon>Cytophagales</taxon>
        <taxon>Spirosomataceae</taxon>
        <taxon>Arsenicibacter</taxon>
    </lineage>
</organism>
<dbReference type="OrthoDB" id="1432119at2"/>
<comment type="caution">
    <text evidence="1">The sequence shown here is derived from an EMBL/GenBank/DDBJ whole genome shotgun (WGS) entry which is preliminary data.</text>
</comment>
<dbReference type="AlphaFoldDB" id="A0A1S2VMY1"/>
<evidence type="ECO:0000313" key="1">
    <source>
        <dbReference type="EMBL" id="OIN60131.1"/>
    </source>
</evidence>
<dbReference type="Proteomes" id="UP000181790">
    <property type="component" value="Unassembled WGS sequence"/>
</dbReference>
<protein>
    <submittedName>
        <fullName evidence="1">Uncharacterized protein</fullName>
    </submittedName>
</protein>
<accession>A0A1S2VMY1</accession>
<proteinExistence type="predicted"/>
<gene>
    <name evidence="1" type="ORF">BLX24_04615</name>
</gene>
<evidence type="ECO:0000313" key="2">
    <source>
        <dbReference type="Proteomes" id="UP000181790"/>
    </source>
</evidence>
<sequence length="181" mass="21480">MDADLKKAIVRMPQGEKDKLLLRLVAKDDILVERLMYELVEHKETLDVRREVIKSAINRLSKSAYDWPGWAMMDMRSLSGDITRHVKVTKDAYGEVDLQLHMLNSYFDEQTDLLRFYNSRSDKTAEYIAKRTEQLLKKLNKLNPDYYIDFERSVNRLLERVHAFCPAPYARQLLLPHEWVY</sequence>
<name>A0A1S2VMY1_9BACT</name>
<keyword evidence="2" id="KW-1185">Reference proteome</keyword>
<dbReference type="RefSeq" id="WP_071501926.1">
    <property type="nucleotide sequence ID" value="NZ_MORL01000002.1"/>
</dbReference>
<reference evidence="1 2" key="1">
    <citation type="submission" date="2016-10" db="EMBL/GenBank/DDBJ databases">
        <title>Arsenicibacter rosenii gen. nov., sp. nov., an efficient arsenic-methylating bacterium isolated from an arsenic-contaminated paddy soil.</title>
        <authorList>
            <person name="Huang K."/>
        </authorList>
    </citation>
    <scope>NUCLEOTIDE SEQUENCE [LARGE SCALE GENOMIC DNA]</scope>
    <source>
        <strain evidence="1 2">SM-1</strain>
    </source>
</reference>